<evidence type="ECO:0000313" key="1">
    <source>
        <dbReference type="EMBL" id="KAJ7015738.1"/>
    </source>
</evidence>
<comment type="caution">
    <text evidence="1">The sequence shown here is derived from an EMBL/GenBank/DDBJ whole genome shotgun (WGS) entry which is preliminary data.</text>
</comment>
<organism evidence="1 2">
    <name type="scientific">Mycena alexandri</name>
    <dbReference type="NCBI Taxonomy" id="1745969"/>
    <lineage>
        <taxon>Eukaryota</taxon>
        <taxon>Fungi</taxon>
        <taxon>Dikarya</taxon>
        <taxon>Basidiomycota</taxon>
        <taxon>Agaricomycotina</taxon>
        <taxon>Agaricomycetes</taxon>
        <taxon>Agaricomycetidae</taxon>
        <taxon>Agaricales</taxon>
        <taxon>Marasmiineae</taxon>
        <taxon>Mycenaceae</taxon>
        <taxon>Mycena</taxon>
    </lineage>
</organism>
<gene>
    <name evidence="1" type="ORF">C8F04DRAFT_1284897</name>
</gene>
<reference evidence="1" key="1">
    <citation type="submission" date="2023-03" db="EMBL/GenBank/DDBJ databases">
        <title>Massive genome expansion in bonnet fungi (Mycena s.s.) driven by repeated elements and novel gene families across ecological guilds.</title>
        <authorList>
            <consortium name="Lawrence Berkeley National Laboratory"/>
            <person name="Harder C.B."/>
            <person name="Miyauchi S."/>
            <person name="Viragh M."/>
            <person name="Kuo A."/>
            <person name="Thoen E."/>
            <person name="Andreopoulos B."/>
            <person name="Lu D."/>
            <person name="Skrede I."/>
            <person name="Drula E."/>
            <person name="Henrissat B."/>
            <person name="Morin E."/>
            <person name="Kohler A."/>
            <person name="Barry K."/>
            <person name="LaButti K."/>
            <person name="Morin E."/>
            <person name="Salamov A."/>
            <person name="Lipzen A."/>
            <person name="Mereny Z."/>
            <person name="Hegedus B."/>
            <person name="Baldrian P."/>
            <person name="Stursova M."/>
            <person name="Weitz H."/>
            <person name="Taylor A."/>
            <person name="Grigoriev I.V."/>
            <person name="Nagy L.G."/>
            <person name="Martin F."/>
            <person name="Kauserud H."/>
        </authorList>
    </citation>
    <scope>NUCLEOTIDE SEQUENCE</scope>
    <source>
        <strain evidence="1">CBHHK200</strain>
    </source>
</reference>
<dbReference type="AlphaFoldDB" id="A0AAD6RVV1"/>
<evidence type="ECO:0008006" key="3">
    <source>
        <dbReference type="Google" id="ProtNLM"/>
    </source>
</evidence>
<accession>A0AAD6RVV1</accession>
<proteinExistence type="predicted"/>
<evidence type="ECO:0000313" key="2">
    <source>
        <dbReference type="Proteomes" id="UP001218188"/>
    </source>
</evidence>
<dbReference type="InterPro" id="IPR012337">
    <property type="entry name" value="RNaseH-like_sf"/>
</dbReference>
<name>A0AAD6RVV1_9AGAR</name>
<dbReference type="SUPFAM" id="SSF53098">
    <property type="entry name" value="Ribonuclease H-like"/>
    <property type="match status" value="1"/>
</dbReference>
<protein>
    <recommendedName>
        <fullName evidence="3">RNase H type-1 domain-containing protein</fullName>
    </recommendedName>
</protein>
<dbReference type="Proteomes" id="UP001218188">
    <property type="component" value="Unassembled WGS sequence"/>
</dbReference>
<sequence length="102" mass="10703">MLFRTFPGASGASAEGCFVDSPPSAPSRFVDDITFSTASGALKGITSTAPRSGQFRAVHYDRSVRSALRQRPDSSIVNLWTPAHIGTAGNELADEAAKDATC</sequence>
<keyword evidence="2" id="KW-1185">Reference proteome</keyword>
<dbReference type="EMBL" id="JARJCM010000919">
    <property type="protein sequence ID" value="KAJ7015738.1"/>
    <property type="molecule type" value="Genomic_DNA"/>
</dbReference>